<comment type="caution">
    <text evidence="1">The sequence shown here is derived from an EMBL/GenBank/DDBJ whole genome shotgun (WGS) entry which is preliminary data.</text>
</comment>
<gene>
    <name evidence="1" type="ORF">B2M27_23965</name>
</gene>
<organism evidence="1 2">
    <name type="scientific">Kluyvera intermedia</name>
    <name type="common">Enterobacter intermedius</name>
    <dbReference type="NCBI Taxonomy" id="61648"/>
    <lineage>
        <taxon>Bacteria</taxon>
        <taxon>Pseudomonadati</taxon>
        <taxon>Pseudomonadota</taxon>
        <taxon>Gammaproteobacteria</taxon>
        <taxon>Enterobacterales</taxon>
        <taxon>Enterobacteriaceae</taxon>
        <taxon>Kluyvera</taxon>
    </lineage>
</organism>
<dbReference type="RefSeq" id="WP_085007529.1">
    <property type="nucleotide sequence ID" value="NZ_MWPR01000058.1"/>
</dbReference>
<dbReference type="EMBL" id="MWPR01000058">
    <property type="protein sequence ID" value="ORJ47810.1"/>
    <property type="molecule type" value="Genomic_DNA"/>
</dbReference>
<accession>A0ABX3U8F0</accession>
<dbReference type="Proteomes" id="UP000192521">
    <property type="component" value="Unassembled WGS sequence"/>
</dbReference>
<evidence type="ECO:0000313" key="2">
    <source>
        <dbReference type="Proteomes" id="UP000192521"/>
    </source>
</evidence>
<reference evidence="1 2" key="1">
    <citation type="submission" date="2017-02" db="EMBL/GenBank/DDBJ databases">
        <title>Draft genome sequence of a Kluyvera intermedia isolate from a patient with a pancreatic abscess.</title>
        <authorList>
            <person name="Thele R."/>
        </authorList>
    </citation>
    <scope>NUCLEOTIDE SEQUENCE [LARGE SCALE GENOMIC DNA]</scope>
    <source>
        <strain evidence="1 2">FOSA7093</strain>
    </source>
</reference>
<protein>
    <submittedName>
        <fullName evidence="1">Uncharacterized protein</fullName>
    </submittedName>
</protein>
<evidence type="ECO:0000313" key="1">
    <source>
        <dbReference type="EMBL" id="ORJ47810.1"/>
    </source>
</evidence>
<sequence length="72" mass="7579">MLEGYFDGTAATEEEAHAKHQRLLAVQAALEISKASVSSATAMTGVKSGYDLDNVTKRVEALADAIQAALNK</sequence>
<name>A0ABX3U8F0_KLUIN</name>
<proteinExistence type="predicted"/>
<keyword evidence="2" id="KW-1185">Reference proteome</keyword>